<protein>
    <submittedName>
        <fullName evidence="3">DUF1570 domain-containing protein</fullName>
    </submittedName>
</protein>
<feature type="signal peptide" evidence="1">
    <location>
        <begin position="1"/>
        <end position="21"/>
    </location>
</feature>
<dbReference type="RefSeq" id="WP_277861651.1">
    <property type="nucleotide sequence ID" value="NZ_JARRAG010000002.1"/>
</dbReference>
<evidence type="ECO:0000313" key="4">
    <source>
        <dbReference type="Proteomes" id="UP001216907"/>
    </source>
</evidence>
<keyword evidence="1" id="KW-0732">Signal</keyword>
<feature type="domain" description="DUF1570" evidence="2">
    <location>
        <begin position="345"/>
        <end position="456"/>
    </location>
</feature>
<dbReference type="Proteomes" id="UP001216907">
    <property type="component" value="Unassembled WGS sequence"/>
</dbReference>
<evidence type="ECO:0000259" key="2">
    <source>
        <dbReference type="Pfam" id="PF07607"/>
    </source>
</evidence>
<evidence type="ECO:0000313" key="3">
    <source>
        <dbReference type="EMBL" id="MDG3005306.1"/>
    </source>
</evidence>
<dbReference type="EMBL" id="JARRAG010000002">
    <property type="protein sequence ID" value="MDG3005306.1"/>
    <property type="molecule type" value="Genomic_DNA"/>
</dbReference>
<accession>A0ABT6FCS9</accession>
<proteinExistence type="predicted"/>
<feature type="chain" id="PRO_5046862741" evidence="1">
    <location>
        <begin position="22"/>
        <end position="506"/>
    </location>
</feature>
<organism evidence="3 4">
    <name type="scientific">Paludisphaera mucosa</name>
    <dbReference type="NCBI Taxonomy" id="3030827"/>
    <lineage>
        <taxon>Bacteria</taxon>
        <taxon>Pseudomonadati</taxon>
        <taxon>Planctomycetota</taxon>
        <taxon>Planctomycetia</taxon>
        <taxon>Isosphaerales</taxon>
        <taxon>Isosphaeraceae</taxon>
        <taxon>Paludisphaera</taxon>
    </lineage>
</organism>
<dbReference type="Pfam" id="PF07607">
    <property type="entry name" value="DUF1570"/>
    <property type="match status" value="1"/>
</dbReference>
<reference evidence="3 4" key="1">
    <citation type="submission" date="2023-03" db="EMBL/GenBank/DDBJ databases">
        <title>Paludisphaera mucosa sp. nov. a novel planctomycete from northern fen.</title>
        <authorList>
            <person name="Ivanova A."/>
        </authorList>
    </citation>
    <scope>NUCLEOTIDE SEQUENCE [LARGE SCALE GENOMIC DNA]</scope>
    <source>
        <strain evidence="3 4">Pla2</strain>
    </source>
</reference>
<evidence type="ECO:0000256" key="1">
    <source>
        <dbReference type="SAM" id="SignalP"/>
    </source>
</evidence>
<gene>
    <name evidence="3" type="ORF">PZE19_16065</name>
</gene>
<keyword evidence="4" id="KW-1185">Reference proteome</keyword>
<comment type="caution">
    <text evidence="3">The sequence shown here is derived from an EMBL/GenBank/DDBJ whole genome shotgun (WGS) entry which is preliminary data.</text>
</comment>
<name>A0ABT6FCS9_9BACT</name>
<dbReference type="InterPro" id="IPR011464">
    <property type="entry name" value="DUF1570"/>
</dbReference>
<sequence>MTSTILALLALTLQVPPPTSAAETARGLRDEAHAIESRETEALRSLADSLAKQGEARGAAEVRKLMVQSPQGTATRLVPLPEVVEARGRATAEPAWRKDLDAIRKAAGEASFELARKAAAASPPHMARAAVALREALARLPDHAEVRRLLGYVPHEGGWARPFAVARLKEGNVAHPTYGWVPEAWVPRLELGELPAPAVRGREANWLPAAEADRLRNTWRTPWEIHTEHFDVLADVPLAEAIRFGRRLEAFHDLFFTLMADVVGDDLPLARRFRSPGLAPDASYRPHQVIYYADRDEYRERMRPVAGEQVGAESLGYYDPPRNGKGNRRPAYFFRDADAELPSEATLYHEVSHQLLFESAGPNSYLANAGDYWVFEGLGTYFETVAPTDDGAIEVGGTVGARLDEAVRSLAAGKFLRLAEFLRQNQAAFNRDERIHVNYQQAMALTVFLMQADQGAYREPFLDYVRDAYRGRIKRGSGRSLEDRLGIPVDELERRFKAFLAPREGR</sequence>